<gene>
    <name evidence="2" type="ORF">M8231_05185</name>
</gene>
<protein>
    <submittedName>
        <fullName evidence="2">Uncharacterized protein</fullName>
    </submittedName>
</protein>
<sequence length="204" mass="21459">MLTMAASALLAVSATMRGGYALFSMAGLGLAFLVLGLTVVLAFDLWGQREADLEAARIGGGRDHVQSAEALNLLGLAAFGLVYMVFGVEAAWGVAAGDEGLREGYRALSSLAIPVAVMAVILGRKQARRRPGALPKPADELTIFFRQDALVWAVTATLIAAAVLFVAGLFQPPLAVAGMPALFELAALTAALRYWWLDRQASRG</sequence>
<accession>A0ABY4SQG7</accession>
<keyword evidence="3" id="KW-1185">Reference proteome</keyword>
<keyword evidence="1" id="KW-0472">Membrane</keyword>
<dbReference type="Proteomes" id="UP001055429">
    <property type="component" value="Chromosome"/>
</dbReference>
<evidence type="ECO:0000313" key="3">
    <source>
        <dbReference type="Proteomes" id="UP001055429"/>
    </source>
</evidence>
<proteinExistence type="predicted"/>
<keyword evidence="1" id="KW-0812">Transmembrane</keyword>
<evidence type="ECO:0000313" key="2">
    <source>
        <dbReference type="EMBL" id="URI16380.1"/>
    </source>
</evidence>
<dbReference type="EMBL" id="CP097649">
    <property type="protein sequence ID" value="URI16380.1"/>
    <property type="molecule type" value="Genomic_DNA"/>
</dbReference>
<keyword evidence="1" id="KW-1133">Transmembrane helix</keyword>
<organism evidence="2 3">
    <name type="scientific">Brevundimonas albigilva</name>
    <dbReference type="NCBI Taxonomy" id="1312364"/>
    <lineage>
        <taxon>Bacteria</taxon>
        <taxon>Pseudomonadati</taxon>
        <taxon>Pseudomonadota</taxon>
        <taxon>Alphaproteobacteria</taxon>
        <taxon>Caulobacterales</taxon>
        <taxon>Caulobacteraceae</taxon>
        <taxon>Brevundimonas</taxon>
    </lineage>
</organism>
<name>A0ABY4SQG7_9CAUL</name>
<reference evidence="2" key="1">
    <citation type="submission" date="2022-05" db="EMBL/GenBank/DDBJ databases">
        <title>Brevundimonas albigilva TT17 genome sequence.</title>
        <authorList>
            <person name="Lee K."/>
            <person name="Son H."/>
        </authorList>
    </citation>
    <scope>NUCLEOTIDE SEQUENCE</scope>
    <source>
        <strain evidence="2">TT17</strain>
    </source>
</reference>
<feature type="transmembrane region" description="Helical" evidence="1">
    <location>
        <begin position="149"/>
        <end position="170"/>
    </location>
</feature>
<feature type="transmembrane region" description="Helical" evidence="1">
    <location>
        <begin position="68"/>
        <end position="92"/>
    </location>
</feature>
<feature type="transmembrane region" description="Helical" evidence="1">
    <location>
        <begin position="27"/>
        <end position="47"/>
    </location>
</feature>
<evidence type="ECO:0000256" key="1">
    <source>
        <dbReference type="SAM" id="Phobius"/>
    </source>
</evidence>
<dbReference type="RefSeq" id="WP_250202397.1">
    <property type="nucleotide sequence ID" value="NZ_CP097649.1"/>
</dbReference>
<feature type="transmembrane region" description="Helical" evidence="1">
    <location>
        <begin position="176"/>
        <end position="196"/>
    </location>
</feature>
<feature type="transmembrane region" description="Helical" evidence="1">
    <location>
        <begin position="104"/>
        <end position="122"/>
    </location>
</feature>